<dbReference type="AlphaFoldDB" id="A0A517L851"/>
<dbReference type="Proteomes" id="UP000316270">
    <property type="component" value="Chromosome 6"/>
</dbReference>
<organism evidence="1 2">
    <name type="scientific">Venturia effusa</name>
    <dbReference type="NCBI Taxonomy" id="50376"/>
    <lineage>
        <taxon>Eukaryota</taxon>
        <taxon>Fungi</taxon>
        <taxon>Dikarya</taxon>
        <taxon>Ascomycota</taxon>
        <taxon>Pezizomycotina</taxon>
        <taxon>Dothideomycetes</taxon>
        <taxon>Pleosporomycetidae</taxon>
        <taxon>Venturiales</taxon>
        <taxon>Venturiaceae</taxon>
        <taxon>Venturia</taxon>
    </lineage>
</organism>
<name>A0A517L851_9PEZI</name>
<protein>
    <submittedName>
        <fullName evidence="1">Uncharacterized protein</fullName>
    </submittedName>
</protein>
<proteinExistence type="predicted"/>
<reference evidence="1 2" key="1">
    <citation type="submission" date="2019-07" db="EMBL/GenBank/DDBJ databases">
        <title>Finished genome of Venturia effusa.</title>
        <authorList>
            <person name="Young C.A."/>
            <person name="Cox M.P."/>
            <person name="Ganley A.R.D."/>
            <person name="David W.J."/>
        </authorList>
    </citation>
    <scope>NUCLEOTIDE SEQUENCE [LARGE SCALE GENOMIC DNA]</scope>
    <source>
        <strain evidence="2">albino</strain>
    </source>
</reference>
<accession>A0A517L851</accession>
<sequence length="87" mass="8792">MQKVPRDTYIEPKRAANAIKPPMSPPAPILTPLLAAVVLTLATALVADVAVTDVDAVVEDGALALATIPPSTVAGAELLPEVAAADL</sequence>
<keyword evidence="2" id="KW-1185">Reference proteome</keyword>
<evidence type="ECO:0000313" key="1">
    <source>
        <dbReference type="EMBL" id="QDS71818.1"/>
    </source>
</evidence>
<gene>
    <name evidence="1" type="ORF">FKW77_009671</name>
</gene>
<evidence type="ECO:0000313" key="2">
    <source>
        <dbReference type="Proteomes" id="UP000316270"/>
    </source>
</evidence>
<dbReference type="EMBL" id="CP042190">
    <property type="protein sequence ID" value="QDS71818.1"/>
    <property type="molecule type" value="Genomic_DNA"/>
</dbReference>